<sequence>MIVSRYKNLTLNIEPNKNIENPLIQRGLVKVYVIDQTLNKIADFGFKHNFQNVEEAVKSVNKQENIVMYLHYCIKTKTFLVDVSDLVTNMFCVGIVTCSKRTVRTIWHELQRAKKQVVIDKAKNVIKDEIKLMNNWFVIGSFDVTILENGEVVENLSNIMAENDDEMFEKIGLLSTNPNIKQLINNVK</sequence>
<accession>A0A8S5RYU0</accession>
<dbReference type="EMBL" id="BK032510">
    <property type="protein sequence ID" value="DAF43934.1"/>
    <property type="molecule type" value="Genomic_DNA"/>
</dbReference>
<proteinExistence type="predicted"/>
<name>A0A8S5RYU0_9CAUD</name>
<reference evidence="1" key="1">
    <citation type="journal article" date="2021" name="Proc. Natl. Acad. Sci. U.S.A.">
        <title>A Catalog of Tens of Thousands of Viruses from Human Metagenomes Reveals Hidden Associations with Chronic Diseases.</title>
        <authorList>
            <person name="Tisza M.J."/>
            <person name="Buck C.B."/>
        </authorList>
    </citation>
    <scope>NUCLEOTIDE SEQUENCE</scope>
    <source>
        <strain evidence="1">CtNQV2</strain>
    </source>
</reference>
<evidence type="ECO:0000313" key="1">
    <source>
        <dbReference type="EMBL" id="DAF43934.1"/>
    </source>
</evidence>
<organism evidence="1">
    <name type="scientific">Myoviridae sp. ctNQV2</name>
    <dbReference type="NCBI Taxonomy" id="2827683"/>
    <lineage>
        <taxon>Viruses</taxon>
        <taxon>Duplodnaviria</taxon>
        <taxon>Heunggongvirae</taxon>
        <taxon>Uroviricota</taxon>
        <taxon>Caudoviricetes</taxon>
    </lineage>
</organism>
<protein>
    <submittedName>
        <fullName evidence="1">Uncharacterized protein</fullName>
    </submittedName>
</protein>